<dbReference type="RefSeq" id="WP_151159042.1">
    <property type="nucleotide sequence ID" value="NZ_JACHIL010000002.1"/>
</dbReference>
<gene>
    <name evidence="2" type="ORF">HNQ68_001712</name>
</gene>
<protein>
    <submittedName>
        <fullName evidence="2">Uncharacterized protein</fullName>
    </submittedName>
</protein>
<reference evidence="2 3" key="1">
    <citation type="submission" date="2020-08" db="EMBL/GenBank/DDBJ databases">
        <title>Genomic Encyclopedia of Type Strains, Phase IV (KMG-IV): sequencing the most valuable type-strain genomes for metagenomic binning, comparative biology and taxonomic classification.</title>
        <authorList>
            <person name="Goeker M."/>
        </authorList>
    </citation>
    <scope>NUCLEOTIDE SEQUENCE [LARGE SCALE GENOMIC DNA]</scope>
    <source>
        <strain evidence="2 3">DSM 25620</strain>
    </source>
</reference>
<keyword evidence="1" id="KW-0472">Membrane</keyword>
<keyword evidence="1" id="KW-0812">Transmembrane</keyword>
<comment type="caution">
    <text evidence="2">The sequence shown here is derived from an EMBL/GenBank/DDBJ whole genome shotgun (WGS) entry which is preliminary data.</text>
</comment>
<organism evidence="2 3">
    <name type="scientific">Pseudochrobactrum saccharolyticum</name>
    <dbReference type="NCBI Taxonomy" id="354352"/>
    <lineage>
        <taxon>Bacteria</taxon>
        <taxon>Pseudomonadati</taxon>
        <taxon>Pseudomonadota</taxon>
        <taxon>Alphaproteobacteria</taxon>
        <taxon>Hyphomicrobiales</taxon>
        <taxon>Brucellaceae</taxon>
        <taxon>Pseudochrobactrum</taxon>
    </lineage>
</organism>
<sequence length="151" mass="17197">MLSLPVLIGMIVAGIVTGAVAVHLLGGNRQAVLDSDKDVLERFRQDYPESLITRIYYTQDRRTAFFDLPQQGTGIVHAVGAKFLTRILKAQDIAEIRKQDETRLFLQMHDFTWPAAAFSFDDKKTRDQVCEWLEHFTVKLDQLDARDSATK</sequence>
<dbReference type="EMBL" id="JACHIL010000002">
    <property type="protein sequence ID" value="MBB5091188.1"/>
    <property type="molecule type" value="Genomic_DNA"/>
</dbReference>
<keyword evidence="3" id="KW-1185">Reference proteome</keyword>
<accession>A0A7W8AIW2</accession>
<evidence type="ECO:0000313" key="3">
    <source>
        <dbReference type="Proteomes" id="UP000531231"/>
    </source>
</evidence>
<feature type="transmembrane region" description="Helical" evidence="1">
    <location>
        <begin position="6"/>
        <end position="25"/>
    </location>
</feature>
<name>A0A7W8AIW2_9HYPH</name>
<keyword evidence="1" id="KW-1133">Transmembrane helix</keyword>
<evidence type="ECO:0000256" key="1">
    <source>
        <dbReference type="SAM" id="Phobius"/>
    </source>
</evidence>
<proteinExistence type="predicted"/>
<dbReference type="Proteomes" id="UP000531231">
    <property type="component" value="Unassembled WGS sequence"/>
</dbReference>
<evidence type="ECO:0000313" key="2">
    <source>
        <dbReference type="EMBL" id="MBB5091188.1"/>
    </source>
</evidence>
<dbReference type="AlphaFoldDB" id="A0A7W8AIW2"/>